<dbReference type="InterPro" id="IPR007730">
    <property type="entry name" value="SPOR-like_dom"/>
</dbReference>
<dbReference type="InterPro" id="IPR036680">
    <property type="entry name" value="SPOR-like_sf"/>
</dbReference>
<name>A0A7W6DQG2_9RHOB</name>
<comment type="caution">
    <text evidence="3">The sequence shown here is derived from an EMBL/GenBank/DDBJ whole genome shotgun (WGS) entry which is preliminary data.</text>
</comment>
<dbReference type="Proteomes" id="UP000541426">
    <property type="component" value="Unassembled WGS sequence"/>
</dbReference>
<feature type="region of interest" description="Disordered" evidence="1">
    <location>
        <begin position="172"/>
        <end position="219"/>
    </location>
</feature>
<proteinExistence type="predicted"/>
<dbReference type="PROSITE" id="PS51724">
    <property type="entry name" value="SPOR"/>
    <property type="match status" value="1"/>
</dbReference>
<evidence type="ECO:0000256" key="1">
    <source>
        <dbReference type="SAM" id="MobiDB-lite"/>
    </source>
</evidence>
<feature type="domain" description="SPOR" evidence="2">
    <location>
        <begin position="252"/>
        <end position="337"/>
    </location>
</feature>
<keyword evidence="4" id="KW-1185">Reference proteome</keyword>
<accession>A0A7W6DQG2</accession>
<dbReference type="Gene3D" id="3.30.70.1070">
    <property type="entry name" value="Sporulation related repeat"/>
    <property type="match status" value="1"/>
</dbReference>
<sequence>MYPTGEDEAEMADYTYDRGYRAPVSHSVGRPVSLTNVAGAAASLALVVGVGVWGYGVLARDVSGVPVVQAVAGPMRVAPKDPGGTLADHQGLAVNVVAGLGATEGPADQLLLAPVPAGLAAEDVAAGSMEPIEDPAEQVEISTSTTAASPEEDAILTLAAQIAAENEPLSPLKEYEPSADSPFADAQDVSSAGAEFEDDDSVQSAPFAGPGIRRSLRPRVRPSGMQVASMGPVDAATVAAAASATREIDPASLPTGTRLVQIGAFDSAETARSEWTRLEARFGQFLDGKGRVIQKAQSGGRTFFRLRAEGFVDLADARRFCAAFVAEKVDCIPVVTR</sequence>
<dbReference type="EMBL" id="JACIEJ010000003">
    <property type="protein sequence ID" value="MBB3985062.1"/>
    <property type="molecule type" value="Genomic_DNA"/>
</dbReference>
<dbReference type="Pfam" id="PF05036">
    <property type="entry name" value="SPOR"/>
    <property type="match status" value="1"/>
</dbReference>
<dbReference type="AlphaFoldDB" id="A0A7W6DQG2"/>
<gene>
    <name evidence="3" type="ORF">GGQ68_001391</name>
</gene>
<protein>
    <recommendedName>
        <fullName evidence="2">SPOR domain-containing protein</fullName>
    </recommendedName>
</protein>
<reference evidence="3 4" key="1">
    <citation type="submission" date="2020-08" db="EMBL/GenBank/DDBJ databases">
        <title>Genomic Encyclopedia of Type Strains, Phase IV (KMG-IV): sequencing the most valuable type-strain genomes for metagenomic binning, comparative biology and taxonomic classification.</title>
        <authorList>
            <person name="Goeker M."/>
        </authorList>
    </citation>
    <scope>NUCLEOTIDE SEQUENCE [LARGE SCALE GENOMIC DNA]</scope>
    <source>
        <strain evidence="3 4">DSM 102235</strain>
    </source>
</reference>
<evidence type="ECO:0000313" key="3">
    <source>
        <dbReference type="EMBL" id="MBB3985062.1"/>
    </source>
</evidence>
<dbReference type="RefSeq" id="WP_246429290.1">
    <property type="nucleotide sequence ID" value="NZ_BAABBZ010000059.1"/>
</dbReference>
<evidence type="ECO:0000259" key="2">
    <source>
        <dbReference type="PROSITE" id="PS51724"/>
    </source>
</evidence>
<dbReference type="GO" id="GO:0042834">
    <property type="term" value="F:peptidoglycan binding"/>
    <property type="evidence" value="ECO:0007669"/>
    <property type="project" value="InterPro"/>
</dbReference>
<organism evidence="3 4">
    <name type="scientific">Sagittula marina</name>
    <dbReference type="NCBI Taxonomy" id="943940"/>
    <lineage>
        <taxon>Bacteria</taxon>
        <taxon>Pseudomonadati</taxon>
        <taxon>Pseudomonadota</taxon>
        <taxon>Alphaproteobacteria</taxon>
        <taxon>Rhodobacterales</taxon>
        <taxon>Roseobacteraceae</taxon>
        <taxon>Sagittula</taxon>
    </lineage>
</organism>
<evidence type="ECO:0000313" key="4">
    <source>
        <dbReference type="Proteomes" id="UP000541426"/>
    </source>
</evidence>